<feature type="transmembrane region" description="Helical" evidence="8">
    <location>
        <begin position="103"/>
        <end position="124"/>
    </location>
</feature>
<keyword evidence="2 8" id="KW-0813">Transport</keyword>
<evidence type="ECO:0000256" key="1">
    <source>
        <dbReference type="ARBA" id="ARBA00004429"/>
    </source>
</evidence>
<dbReference type="GO" id="GO:0005886">
    <property type="term" value="C:plasma membrane"/>
    <property type="evidence" value="ECO:0007669"/>
    <property type="project" value="UniProtKB-SubCell"/>
</dbReference>
<evidence type="ECO:0000256" key="6">
    <source>
        <dbReference type="ARBA" id="ARBA00022989"/>
    </source>
</evidence>
<feature type="region of interest" description="Disordered" evidence="9">
    <location>
        <begin position="282"/>
        <end position="317"/>
    </location>
</feature>
<feature type="transmembrane region" description="Helical" evidence="8">
    <location>
        <begin position="12"/>
        <end position="38"/>
    </location>
</feature>
<dbReference type="Gene3D" id="1.10.3720.10">
    <property type="entry name" value="MetI-like"/>
    <property type="match status" value="1"/>
</dbReference>
<dbReference type="PANTHER" id="PTHR43357:SF4">
    <property type="entry name" value="INNER MEMBRANE ABC TRANSPORTER PERMEASE PROTEIN YDCV"/>
    <property type="match status" value="1"/>
</dbReference>
<evidence type="ECO:0000256" key="3">
    <source>
        <dbReference type="ARBA" id="ARBA00022475"/>
    </source>
</evidence>
<evidence type="ECO:0000259" key="10">
    <source>
        <dbReference type="PROSITE" id="PS50928"/>
    </source>
</evidence>
<gene>
    <name evidence="11" type="ordered locus">AMIS_59650</name>
</gene>
<name>I0HDU8_ACTM4</name>
<evidence type="ECO:0000256" key="7">
    <source>
        <dbReference type="ARBA" id="ARBA00023136"/>
    </source>
</evidence>
<feature type="transmembrane region" description="Helical" evidence="8">
    <location>
        <begin position="187"/>
        <end position="214"/>
    </location>
</feature>
<feature type="transmembrane region" description="Helical" evidence="8">
    <location>
        <begin position="234"/>
        <end position="256"/>
    </location>
</feature>
<dbReference type="EMBL" id="AP012319">
    <property type="protein sequence ID" value="BAL91185.1"/>
    <property type="molecule type" value="Genomic_DNA"/>
</dbReference>
<keyword evidence="3" id="KW-1003">Cell membrane</keyword>
<evidence type="ECO:0000256" key="5">
    <source>
        <dbReference type="ARBA" id="ARBA00022692"/>
    </source>
</evidence>
<dbReference type="HOGENOM" id="CLU_016047_3_2_11"/>
<evidence type="ECO:0000256" key="9">
    <source>
        <dbReference type="SAM" id="MobiDB-lite"/>
    </source>
</evidence>
<keyword evidence="4" id="KW-0997">Cell inner membrane</keyword>
<evidence type="ECO:0000256" key="2">
    <source>
        <dbReference type="ARBA" id="ARBA00022448"/>
    </source>
</evidence>
<dbReference type="PANTHER" id="PTHR43357">
    <property type="entry name" value="INNER MEMBRANE ABC TRANSPORTER PERMEASE PROTEIN YDCV"/>
    <property type="match status" value="1"/>
</dbReference>
<organism evidence="11 12">
    <name type="scientific">Actinoplanes missouriensis (strain ATCC 14538 / DSM 43046 / CBS 188.64 / JCM 3121 / NBRC 102363 / NCIMB 12654 / NRRL B-3342 / UNCC 431)</name>
    <dbReference type="NCBI Taxonomy" id="512565"/>
    <lineage>
        <taxon>Bacteria</taxon>
        <taxon>Bacillati</taxon>
        <taxon>Actinomycetota</taxon>
        <taxon>Actinomycetes</taxon>
        <taxon>Micromonosporales</taxon>
        <taxon>Micromonosporaceae</taxon>
        <taxon>Actinoplanes</taxon>
    </lineage>
</organism>
<keyword evidence="5 8" id="KW-0812">Transmembrane</keyword>
<dbReference type="SUPFAM" id="SSF161098">
    <property type="entry name" value="MetI-like"/>
    <property type="match status" value="1"/>
</dbReference>
<dbReference type="PATRIC" id="fig|512565.3.peg.5959"/>
<dbReference type="Proteomes" id="UP000007882">
    <property type="component" value="Chromosome"/>
</dbReference>
<dbReference type="eggNOG" id="COG1177">
    <property type="taxonomic scope" value="Bacteria"/>
</dbReference>
<dbReference type="GO" id="GO:0055085">
    <property type="term" value="P:transmembrane transport"/>
    <property type="evidence" value="ECO:0007669"/>
    <property type="project" value="InterPro"/>
</dbReference>
<keyword evidence="6 8" id="KW-1133">Transmembrane helix</keyword>
<evidence type="ECO:0000313" key="12">
    <source>
        <dbReference type="Proteomes" id="UP000007882"/>
    </source>
</evidence>
<feature type="transmembrane region" description="Helical" evidence="8">
    <location>
        <begin position="136"/>
        <end position="158"/>
    </location>
</feature>
<accession>I0HDU8</accession>
<dbReference type="AlphaFoldDB" id="I0HDU8"/>
<dbReference type="PROSITE" id="PS50928">
    <property type="entry name" value="ABC_TM1"/>
    <property type="match status" value="1"/>
</dbReference>
<evidence type="ECO:0000256" key="4">
    <source>
        <dbReference type="ARBA" id="ARBA00022519"/>
    </source>
</evidence>
<dbReference type="InterPro" id="IPR000515">
    <property type="entry name" value="MetI-like"/>
</dbReference>
<protein>
    <submittedName>
        <fullName evidence="11">Putative ABC transporter permease protein</fullName>
    </submittedName>
</protein>
<comment type="subcellular location">
    <subcellularLocation>
        <location evidence="1">Cell inner membrane</location>
        <topology evidence="1">Multi-pass membrane protein</topology>
    </subcellularLocation>
    <subcellularLocation>
        <location evidence="8">Cell membrane</location>
        <topology evidence="8">Multi-pass membrane protein</topology>
    </subcellularLocation>
</comment>
<dbReference type="Pfam" id="PF00528">
    <property type="entry name" value="BPD_transp_1"/>
    <property type="match status" value="1"/>
</dbReference>
<evidence type="ECO:0000256" key="8">
    <source>
        <dbReference type="RuleBase" id="RU363032"/>
    </source>
</evidence>
<feature type="compositionally biased region" description="Low complexity" evidence="9">
    <location>
        <begin position="287"/>
        <end position="296"/>
    </location>
</feature>
<dbReference type="KEGG" id="ams:AMIS_59650"/>
<keyword evidence="7 8" id="KW-0472">Membrane</keyword>
<reference evidence="11 12" key="1">
    <citation type="submission" date="2012-02" db="EMBL/GenBank/DDBJ databases">
        <title>Complete genome sequence of Actinoplanes missouriensis 431 (= NBRC 102363).</title>
        <authorList>
            <person name="Ohnishi Y."/>
            <person name="Ishikawa J."/>
            <person name="Sekine M."/>
            <person name="Hosoyama A."/>
            <person name="Harada T."/>
            <person name="Narita H."/>
            <person name="Hata T."/>
            <person name="Konno Y."/>
            <person name="Tutikane K."/>
            <person name="Fujita N."/>
            <person name="Horinouchi S."/>
            <person name="Hayakawa M."/>
        </authorList>
    </citation>
    <scope>NUCLEOTIDE SEQUENCE [LARGE SCALE GENOMIC DNA]</scope>
    <source>
        <strain evidence="12">ATCC 14538 / DSM 43046 / CBS 188.64 / JCM 3121 / NBRC 102363 / NCIMB 12654 / NRRL B-3342 / UNCC 431</strain>
    </source>
</reference>
<dbReference type="InterPro" id="IPR035906">
    <property type="entry name" value="MetI-like_sf"/>
</dbReference>
<keyword evidence="12" id="KW-1185">Reference proteome</keyword>
<evidence type="ECO:0000313" key="11">
    <source>
        <dbReference type="EMBL" id="BAL91185.1"/>
    </source>
</evidence>
<sequence>MLVWSRNGRWSVWAAFTVVFVPVVVAPFAVLVAAAFAAEWNGVLPGGLTTGHVQAALTGLNRASLLVSLQTAAAAGLLAVLAGTWAAIALSTAPRPLRRVADALLHLPVAIPSVVVGLGLLVAFSRPPLLLNGTRWLVLAAHVILVLAFSYSTVAGALSRLDPSYAQVAASLGAHPARVLWRIRLPLLLPAMAAAAALAIALSMGEVGATIMVYPPDWRTLPVTVFTLTDRGETFDASAATLVLLAATLLLLLVLGRLARPRATRRFSASATNAFLNTTPLSRMRQRPLSGSPSSPESRRRDTPPLPETLRGNEYQV</sequence>
<feature type="transmembrane region" description="Helical" evidence="8">
    <location>
        <begin position="67"/>
        <end position="91"/>
    </location>
</feature>
<dbReference type="OrthoDB" id="4937721at2"/>
<dbReference type="STRING" id="512565.AMIS_59650"/>
<proteinExistence type="inferred from homology"/>
<dbReference type="CDD" id="cd06261">
    <property type="entry name" value="TM_PBP2"/>
    <property type="match status" value="1"/>
</dbReference>
<feature type="domain" description="ABC transmembrane type-1" evidence="10">
    <location>
        <begin position="65"/>
        <end position="255"/>
    </location>
</feature>
<comment type="similarity">
    <text evidence="8">Belongs to the binding-protein-dependent transport system permease family.</text>
</comment>